<keyword evidence="4" id="KW-1185">Reference proteome</keyword>
<feature type="transmembrane region" description="Helical" evidence="1">
    <location>
        <begin position="105"/>
        <end position="122"/>
    </location>
</feature>
<organism evidence="3 4">
    <name type="scientific">Shewanella xiamenensis</name>
    <dbReference type="NCBI Taxonomy" id="332186"/>
    <lineage>
        <taxon>Bacteria</taxon>
        <taxon>Pseudomonadati</taxon>
        <taxon>Pseudomonadota</taxon>
        <taxon>Gammaproteobacteria</taxon>
        <taxon>Alteromonadales</taxon>
        <taxon>Shewanellaceae</taxon>
        <taxon>Shewanella</taxon>
    </lineage>
</organism>
<keyword evidence="1" id="KW-1133">Transmembrane helix</keyword>
<feature type="transmembrane region" description="Helical" evidence="1">
    <location>
        <begin position="74"/>
        <end position="93"/>
    </location>
</feature>
<reference evidence="3 4" key="1">
    <citation type="submission" date="2022-09" db="EMBL/GenBank/DDBJ databases">
        <title>The outer-membrane cytochrome OmcA is essential for infection of Shewanella oneidensis by a zebrafish-associated bacteriophage.</title>
        <authorList>
            <person name="Grenfell A.W."/>
            <person name="Intile P."/>
            <person name="Mcfarlane J."/>
            <person name="Leung D."/>
            <person name="Abdalla K."/>
            <person name="Wold M."/>
            <person name="Kees E."/>
            <person name="Gralnick J."/>
        </authorList>
    </citation>
    <scope>NUCLEOTIDE SEQUENCE [LARGE SCALE GENOMIC DNA]</scope>
    <source>
        <strain evidence="3 4">NF-5</strain>
    </source>
</reference>
<feature type="transmembrane region" description="Helical" evidence="1">
    <location>
        <begin position="216"/>
        <end position="234"/>
    </location>
</feature>
<feature type="transmembrane region" description="Helical" evidence="1">
    <location>
        <begin position="20"/>
        <end position="40"/>
    </location>
</feature>
<comment type="caution">
    <text evidence="3">The sequence shown here is derived from an EMBL/GenBank/DDBJ whole genome shotgun (WGS) entry which is preliminary data.</text>
</comment>
<evidence type="ECO:0000259" key="2">
    <source>
        <dbReference type="Pfam" id="PF01569"/>
    </source>
</evidence>
<dbReference type="InterPro" id="IPR036938">
    <property type="entry name" value="PAP2/HPO_sf"/>
</dbReference>
<sequence length="263" mass="29642">MHQNIKSNVRTTLLQFAKGYLFVPWLVFTVIILGLEWTHADMRFASLLFNWQGGVSSWPLRGHWLTESILHVTGRNLVILFAIAVVACIGLSFRLETLRVYRKGFIYLFCSVLASVLLVRLGKSFTHMTCPWDVIEFGGHMMHSSLFARLPEGVEFGQCFPGGHSSGGFAWVASYFVLKEYNPRYAKFGLLFGIGLGAIFGFAQELRGAHFLSHDLWSLAIAWTSASLLYYSFFLRVPKVKNSNVANKVSLIDTKVFEKGISK</sequence>
<feature type="domain" description="Phosphatidic acid phosphatase type 2/haloperoxidase" evidence="2">
    <location>
        <begin position="106"/>
        <end position="235"/>
    </location>
</feature>
<evidence type="ECO:0000313" key="3">
    <source>
        <dbReference type="EMBL" id="MDI5834024.1"/>
    </source>
</evidence>
<dbReference type="CDD" id="cd03396">
    <property type="entry name" value="PAP2_like_6"/>
    <property type="match status" value="1"/>
</dbReference>
<feature type="transmembrane region" description="Helical" evidence="1">
    <location>
        <begin position="160"/>
        <end position="178"/>
    </location>
</feature>
<evidence type="ECO:0000313" key="4">
    <source>
        <dbReference type="Proteomes" id="UP001159075"/>
    </source>
</evidence>
<name>A0ABT6UHT0_9GAMM</name>
<keyword evidence="1" id="KW-0472">Membrane</keyword>
<accession>A0ABT6UHT0</accession>
<dbReference type="EMBL" id="JAOTLW010000032">
    <property type="protein sequence ID" value="MDI5834024.1"/>
    <property type="molecule type" value="Genomic_DNA"/>
</dbReference>
<feature type="transmembrane region" description="Helical" evidence="1">
    <location>
        <begin position="185"/>
        <end position="204"/>
    </location>
</feature>
<dbReference type="Pfam" id="PF01569">
    <property type="entry name" value="PAP2"/>
    <property type="match status" value="1"/>
</dbReference>
<dbReference type="SUPFAM" id="SSF48317">
    <property type="entry name" value="Acid phosphatase/Vanadium-dependent haloperoxidase"/>
    <property type="match status" value="1"/>
</dbReference>
<protein>
    <submittedName>
        <fullName evidence="3">Phosphatase PAP2 family protein</fullName>
    </submittedName>
</protein>
<proteinExistence type="predicted"/>
<keyword evidence="1" id="KW-0812">Transmembrane</keyword>
<gene>
    <name evidence="3" type="ORF">ODY93_20775</name>
</gene>
<dbReference type="InterPro" id="IPR000326">
    <property type="entry name" value="PAP2/HPO"/>
</dbReference>
<dbReference type="Gene3D" id="1.20.144.10">
    <property type="entry name" value="Phosphatidic acid phosphatase type 2/haloperoxidase"/>
    <property type="match status" value="1"/>
</dbReference>
<dbReference type="Proteomes" id="UP001159075">
    <property type="component" value="Unassembled WGS sequence"/>
</dbReference>
<evidence type="ECO:0000256" key="1">
    <source>
        <dbReference type="SAM" id="Phobius"/>
    </source>
</evidence>